<evidence type="ECO:0000313" key="2">
    <source>
        <dbReference type="Proteomes" id="UP000008206"/>
    </source>
</evidence>
<sequence length="41" mass="4816">MIYKSKTISNQNQKNWSKPQVLVIIPKTKIDAIVRRYIDLA</sequence>
<dbReference type="Proteomes" id="UP000008206">
    <property type="component" value="Chromosome"/>
</dbReference>
<protein>
    <submittedName>
        <fullName evidence="1">Uncharacterized protein</fullName>
    </submittedName>
</protein>
<dbReference type="RefSeq" id="WP_013323030.1">
    <property type="nucleotide sequence ID" value="NC_014501.1"/>
</dbReference>
<name>E0U8S3_GLOV7</name>
<dbReference type="AlphaFoldDB" id="E0U8S3"/>
<dbReference type="KEGG" id="cyj:Cyan7822_2980"/>
<organism evidence="1 2">
    <name type="scientific">Gloeothece verrucosa (strain PCC 7822)</name>
    <name type="common">Cyanothece sp. (strain PCC 7822)</name>
    <dbReference type="NCBI Taxonomy" id="497965"/>
    <lineage>
        <taxon>Bacteria</taxon>
        <taxon>Bacillati</taxon>
        <taxon>Cyanobacteriota</taxon>
        <taxon>Cyanophyceae</taxon>
        <taxon>Oscillatoriophycideae</taxon>
        <taxon>Chroococcales</taxon>
        <taxon>Aphanothecaceae</taxon>
        <taxon>Gloeothece</taxon>
        <taxon>Gloeothece verrucosa</taxon>
    </lineage>
</organism>
<dbReference type="EMBL" id="CP002198">
    <property type="protein sequence ID" value="ADN14937.1"/>
    <property type="molecule type" value="Genomic_DNA"/>
</dbReference>
<keyword evidence="2" id="KW-1185">Reference proteome</keyword>
<dbReference type="HOGENOM" id="CLU_3268876_0_0_3"/>
<proteinExistence type="predicted"/>
<gene>
    <name evidence="1" type="ordered locus">Cyan7822_2980</name>
</gene>
<evidence type="ECO:0000313" key="1">
    <source>
        <dbReference type="EMBL" id="ADN14937.1"/>
    </source>
</evidence>
<reference evidence="2" key="1">
    <citation type="journal article" date="2011" name="MBio">
        <title>Novel metabolic attributes of the genus Cyanothece, comprising a group of unicellular nitrogen-fixing Cyanobacteria.</title>
        <authorList>
            <person name="Bandyopadhyay A."/>
            <person name="Elvitigala T."/>
            <person name="Welsh E."/>
            <person name="Stockel J."/>
            <person name="Liberton M."/>
            <person name="Min H."/>
            <person name="Sherman L.A."/>
            <person name="Pakrasi H.B."/>
        </authorList>
    </citation>
    <scope>NUCLEOTIDE SEQUENCE [LARGE SCALE GENOMIC DNA]</scope>
    <source>
        <strain evidence="2">PCC 7822</strain>
    </source>
</reference>
<accession>E0U8S3</accession>